<reference evidence="1 2" key="1">
    <citation type="submission" date="2015-01" db="EMBL/GenBank/DDBJ databases">
        <title>Evolution of Trichinella species and genotypes.</title>
        <authorList>
            <person name="Korhonen P.K."/>
            <person name="Edoardo P."/>
            <person name="Giuseppe L.R."/>
            <person name="Gasser R.B."/>
        </authorList>
    </citation>
    <scope>NUCLEOTIDE SEQUENCE [LARGE SCALE GENOMIC DNA]</scope>
    <source>
        <strain evidence="1">ISS2496</strain>
    </source>
</reference>
<evidence type="ECO:0000313" key="1">
    <source>
        <dbReference type="EMBL" id="KRY02734.1"/>
    </source>
</evidence>
<dbReference type="EMBL" id="JYDQ01003507">
    <property type="protein sequence ID" value="KRY02734.1"/>
    <property type="molecule type" value="Genomic_DNA"/>
</dbReference>
<evidence type="ECO:0000313" key="2">
    <source>
        <dbReference type="Proteomes" id="UP000054783"/>
    </source>
</evidence>
<accession>A0A0V0YR42</accession>
<organism evidence="1 2">
    <name type="scientific">Trichinella patagoniensis</name>
    <dbReference type="NCBI Taxonomy" id="990121"/>
    <lineage>
        <taxon>Eukaryota</taxon>
        <taxon>Metazoa</taxon>
        <taxon>Ecdysozoa</taxon>
        <taxon>Nematoda</taxon>
        <taxon>Enoplea</taxon>
        <taxon>Dorylaimia</taxon>
        <taxon>Trichinellida</taxon>
        <taxon>Trichinellidae</taxon>
        <taxon>Trichinella</taxon>
    </lineage>
</organism>
<keyword evidence="2" id="KW-1185">Reference proteome</keyword>
<comment type="caution">
    <text evidence="1">The sequence shown here is derived from an EMBL/GenBank/DDBJ whole genome shotgun (WGS) entry which is preliminary data.</text>
</comment>
<name>A0A0V0YR42_9BILA</name>
<protein>
    <submittedName>
        <fullName evidence="1">Uncharacterized protein</fullName>
    </submittedName>
</protein>
<sequence length="35" mass="4186">MDYFHCSRFLFFKTADDFLYLCNIHRILAEVADLG</sequence>
<gene>
    <name evidence="1" type="ORF">T12_7132</name>
</gene>
<dbReference type="AlphaFoldDB" id="A0A0V0YR42"/>
<dbReference type="Proteomes" id="UP000054783">
    <property type="component" value="Unassembled WGS sequence"/>
</dbReference>
<proteinExistence type="predicted"/>